<organism evidence="2 3">
    <name type="scientific">Nocardioides mangrovi</name>
    <dbReference type="NCBI Taxonomy" id="2874580"/>
    <lineage>
        <taxon>Bacteria</taxon>
        <taxon>Bacillati</taxon>
        <taxon>Actinomycetota</taxon>
        <taxon>Actinomycetes</taxon>
        <taxon>Propionibacteriales</taxon>
        <taxon>Nocardioidaceae</taxon>
        <taxon>Nocardioides</taxon>
    </lineage>
</organism>
<evidence type="ECO:0000313" key="3">
    <source>
        <dbReference type="Proteomes" id="UP000780875"/>
    </source>
</evidence>
<reference evidence="2 3" key="1">
    <citation type="submission" date="2021-09" db="EMBL/GenBank/DDBJ databases">
        <title>Whole genome sequence of Nocardioides sp. GBK3QG-3.</title>
        <authorList>
            <person name="Tuo L."/>
        </authorList>
    </citation>
    <scope>NUCLEOTIDE SEQUENCE [LARGE SCALE GENOMIC DNA]</scope>
    <source>
        <strain evidence="2 3">GBK3QG-3</strain>
    </source>
</reference>
<sequence>MVEAHPRAEHSSDAIAAMRDLSMAGERLRHALARRGHLSPTDLHVMEQLLPGPVGYSDLARRTGVTRSAISNIANRLIRSGLARRRLGVGDRRRVFLELTERGRDQTSSTLGPVFAVLGALDQSVTPAERQVIERYLRDATRAYEAVEALVSHSPHGWEQH</sequence>
<dbReference type="Pfam" id="PF12802">
    <property type="entry name" value="MarR_2"/>
    <property type="match status" value="1"/>
</dbReference>
<proteinExistence type="predicted"/>
<dbReference type="InterPro" id="IPR000835">
    <property type="entry name" value="HTH_MarR-typ"/>
</dbReference>
<dbReference type="Gene3D" id="1.10.10.10">
    <property type="entry name" value="Winged helix-like DNA-binding domain superfamily/Winged helix DNA-binding domain"/>
    <property type="match status" value="1"/>
</dbReference>
<dbReference type="PANTHER" id="PTHR33164:SF43">
    <property type="entry name" value="HTH-TYPE TRANSCRIPTIONAL REPRESSOR YETL"/>
    <property type="match status" value="1"/>
</dbReference>
<dbReference type="Proteomes" id="UP000780875">
    <property type="component" value="Unassembled WGS sequence"/>
</dbReference>
<protein>
    <submittedName>
        <fullName evidence="2">MarR family transcriptional regulator</fullName>
    </submittedName>
</protein>
<dbReference type="PROSITE" id="PS50995">
    <property type="entry name" value="HTH_MARR_2"/>
    <property type="match status" value="1"/>
</dbReference>
<dbReference type="InterPro" id="IPR039422">
    <property type="entry name" value="MarR/SlyA-like"/>
</dbReference>
<dbReference type="PANTHER" id="PTHR33164">
    <property type="entry name" value="TRANSCRIPTIONAL REGULATOR, MARR FAMILY"/>
    <property type="match status" value="1"/>
</dbReference>
<evidence type="ECO:0000259" key="1">
    <source>
        <dbReference type="PROSITE" id="PS50995"/>
    </source>
</evidence>
<dbReference type="SMART" id="SM00347">
    <property type="entry name" value="HTH_MARR"/>
    <property type="match status" value="1"/>
</dbReference>
<dbReference type="SUPFAM" id="SSF46785">
    <property type="entry name" value="Winged helix' DNA-binding domain"/>
    <property type="match status" value="1"/>
</dbReference>
<dbReference type="InterPro" id="IPR036390">
    <property type="entry name" value="WH_DNA-bd_sf"/>
</dbReference>
<dbReference type="InterPro" id="IPR036388">
    <property type="entry name" value="WH-like_DNA-bd_sf"/>
</dbReference>
<evidence type="ECO:0000313" key="2">
    <source>
        <dbReference type="EMBL" id="MBZ5736909.1"/>
    </source>
</evidence>
<dbReference type="RefSeq" id="WP_224121277.1">
    <property type="nucleotide sequence ID" value="NZ_JAIQZJ010000001.1"/>
</dbReference>
<dbReference type="InterPro" id="IPR011991">
    <property type="entry name" value="ArsR-like_HTH"/>
</dbReference>
<name>A0ABS7U7F1_9ACTN</name>
<dbReference type="CDD" id="cd00090">
    <property type="entry name" value="HTH_ARSR"/>
    <property type="match status" value="1"/>
</dbReference>
<comment type="caution">
    <text evidence="2">The sequence shown here is derived from an EMBL/GenBank/DDBJ whole genome shotgun (WGS) entry which is preliminary data.</text>
</comment>
<dbReference type="EMBL" id="JAIQZJ010000001">
    <property type="protein sequence ID" value="MBZ5736909.1"/>
    <property type="molecule type" value="Genomic_DNA"/>
</dbReference>
<feature type="domain" description="HTH marR-type" evidence="1">
    <location>
        <begin position="14"/>
        <end position="142"/>
    </location>
</feature>
<keyword evidence="3" id="KW-1185">Reference proteome</keyword>
<accession>A0ABS7U7F1</accession>
<gene>
    <name evidence="2" type="ORF">K8U61_01950</name>
</gene>